<organism evidence="1 2">
    <name type="scientific">Chara braunii</name>
    <name type="common">Braun's stonewort</name>
    <dbReference type="NCBI Taxonomy" id="69332"/>
    <lineage>
        <taxon>Eukaryota</taxon>
        <taxon>Viridiplantae</taxon>
        <taxon>Streptophyta</taxon>
        <taxon>Charophyceae</taxon>
        <taxon>Charales</taxon>
        <taxon>Characeae</taxon>
        <taxon>Chara</taxon>
    </lineage>
</organism>
<name>A0A388JJL2_CHABU</name>
<dbReference type="Proteomes" id="UP000265515">
    <property type="component" value="Unassembled WGS sequence"/>
</dbReference>
<gene>
    <name evidence="1" type="ORF">CBR_g75400</name>
</gene>
<proteinExistence type="predicted"/>
<dbReference type="EMBL" id="BFEA01002603">
    <property type="protein sequence ID" value="GBG42041.1"/>
    <property type="molecule type" value="Genomic_DNA"/>
</dbReference>
<evidence type="ECO:0008006" key="3">
    <source>
        <dbReference type="Google" id="ProtNLM"/>
    </source>
</evidence>
<dbReference type="Gene3D" id="2.40.10.10">
    <property type="entry name" value="Trypsin-like serine proteases"/>
    <property type="match status" value="1"/>
</dbReference>
<accession>A0A388JJL2</accession>
<dbReference type="InterPro" id="IPR009003">
    <property type="entry name" value="Peptidase_S1_PA"/>
</dbReference>
<dbReference type="Gramene" id="GBG42041">
    <property type="protein sequence ID" value="GBG42041"/>
    <property type="gene ID" value="CBR_g75400"/>
</dbReference>
<reference evidence="1 2" key="1">
    <citation type="journal article" date="2018" name="Cell">
        <title>The Chara Genome: Secondary Complexity and Implications for Plant Terrestrialization.</title>
        <authorList>
            <person name="Nishiyama T."/>
            <person name="Sakayama H."/>
            <person name="Vries J.D."/>
            <person name="Buschmann H."/>
            <person name="Saint-Marcoux D."/>
            <person name="Ullrich K.K."/>
            <person name="Haas F.B."/>
            <person name="Vanderstraeten L."/>
            <person name="Becker D."/>
            <person name="Lang D."/>
            <person name="Vosolsobe S."/>
            <person name="Rombauts S."/>
            <person name="Wilhelmsson P.K.I."/>
            <person name="Janitza P."/>
            <person name="Kern R."/>
            <person name="Heyl A."/>
            <person name="Rumpler F."/>
            <person name="Villalobos L.I.A.C."/>
            <person name="Clay J.M."/>
            <person name="Skokan R."/>
            <person name="Toyoda A."/>
            <person name="Suzuki Y."/>
            <person name="Kagoshima H."/>
            <person name="Schijlen E."/>
            <person name="Tajeshwar N."/>
            <person name="Catarino B."/>
            <person name="Hetherington A.J."/>
            <person name="Saltykova A."/>
            <person name="Bonnot C."/>
            <person name="Breuninger H."/>
            <person name="Symeonidi A."/>
            <person name="Radhakrishnan G.V."/>
            <person name="Van Nieuwerburgh F."/>
            <person name="Deforce D."/>
            <person name="Chang C."/>
            <person name="Karol K.G."/>
            <person name="Hedrich R."/>
            <person name="Ulvskov P."/>
            <person name="Glockner G."/>
            <person name="Delwiche C.F."/>
            <person name="Petrasek J."/>
            <person name="Van de Peer Y."/>
            <person name="Friml J."/>
            <person name="Beilby M."/>
            <person name="Dolan L."/>
            <person name="Kohara Y."/>
            <person name="Sugano S."/>
            <person name="Fujiyama A."/>
            <person name="Delaux P.-M."/>
            <person name="Quint M."/>
            <person name="TheiBen G."/>
            <person name="Hagemann M."/>
            <person name="Harholt J."/>
            <person name="Dunand C."/>
            <person name="Zachgo S."/>
            <person name="Langdale J."/>
            <person name="Maumus F."/>
            <person name="Straeten D.V.D."/>
            <person name="Gould S.B."/>
            <person name="Rensing S.A."/>
        </authorList>
    </citation>
    <scope>NUCLEOTIDE SEQUENCE [LARGE SCALE GENOMIC DNA]</scope>
    <source>
        <strain evidence="1 2">S276</strain>
    </source>
</reference>
<dbReference type="InterPro" id="IPR043504">
    <property type="entry name" value="Peptidase_S1_PA_chymotrypsin"/>
</dbReference>
<dbReference type="SUPFAM" id="SSF50494">
    <property type="entry name" value="Trypsin-like serine proteases"/>
    <property type="match status" value="1"/>
</dbReference>
<comment type="caution">
    <text evidence="1">The sequence shown here is derived from an EMBL/GenBank/DDBJ whole genome shotgun (WGS) entry which is preliminary data.</text>
</comment>
<dbReference type="AlphaFoldDB" id="A0A388JJL2"/>
<evidence type="ECO:0000313" key="1">
    <source>
        <dbReference type="EMBL" id="GBG42041.1"/>
    </source>
</evidence>
<keyword evidence="2" id="KW-1185">Reference proteome</keyword>
<evidence type="ECO:0000313" key="2">
    <source>
        <dbReference type="Proteomes" id="UP000265515"/>
    </source>
</evidence>
<protein>
    <recommendedName>
        <fullName evidence="3">Peptidase S1 domain-containing protein</fullName>
    </recommendedName>
</protein>
<sequence>GGPLYALSSSGGCPVLVGVTSWLAIPKKVCGWSPLPDFYARVSCSLSWIESVVGQAMRSTVPLSPTANCENCLANDFPDGENCDKASRYDLKKCNIQARLAASFTLRKPVCQDGKRHTLKASIDFRKGFPNASEELKRTLTDGQVVFLYSAEGTGNGVISLPASGGRNDELINTPLRQPKVLAAKVALDAKEGAWVYRSTGCSSARTYAALYMRNTDSETPLYRQISLAVRA</sequence>
<feature type="non-terminal residue" evidence="1">
    <location>
        <position position="1"/>
    </location>
</feature>